<dbReference type="InterPro" id="IPR012337">
    <property type="entry name" value="RNaseH-like_sf"/>
</dbReference>
<reference evidence="2" key="1">
    <citation type="journal article" date="2012" name="Nat. Biotechnol.">
        <title>Draft genome sequence of pigeonpea (Cajanus cajan), an orphan legume crop of resource-poor farmers.</title>
        <authorList>
            <person name="Varshney R.K."/>
            <person name="Chen W."/>
            <person name="Li Y."/>
            <person name="Bharti A.K."/>
            <person name="Saxena R.K."/>
            <person name="Schlueter J.A."/>
            <person name="Donoghue M.T."/>
            <person name="Azam S."/>
            <person name="Fan G."/>
            <person name="Whaley A.M."/>
            <person name="Farmer A.D."/>
            <person name="Sheridan J."/>
            <person name="Iwata A."/>
            <person name="Tuteja R."/>
            <person name="Penmetsa R.V."/>
            <person name="Wu W."/>
            <person name="Upadhyaya H.D."/>
            <person name="Yang S.P."/>
            <person name="Shah T."/>
            <person name="Saxena K.B."/>
            <person name="Michael T."/>
            <person name="McCombie W.R."/>
            <person name="Yang B."/>
            <person name="Zhang G."/>
            <person name="Yang H."/>
            <person name="Wang J."/>
            <person name="Spillane C."/>
            <person name="Cook D.R."/>
            <person name="May G.D."/>
            <person name="Xu X."/>
            <person name="Jackson S.A."/>
        </authorList>
    </citation>
    <scope>NUCLEOTIDE SEQUENCE [LARGE SCALE GENOMIC DNA]</scope>
</reference>
<dbReference type="EMBL" id="KQ483426">
    <property type="protein sequence ID" value="KYP52263.1"/>
    <property type="molecule type" value="Genomic_DNA"/>
</dbReference>
<dbReference type="PANTHER" id="PTHR42648">
    <property type="entry name" value="TRANSPOSASE, PUTATIVE-RELATED"/>
    <property type="match status" value="1"/>
</dbReference>
<gene>
    <name evidence="2" type="ORF">KK1_025867</name>
</gene>
<evidence type="ECO:0000313" key="3">
    <source>
        <dbReference type="Proteomes" id="UP000075243"/>
    </source>
</evidence>
<proteinExistence type="predicted"/>
<dbReference type="OMA" id="FTQLGTH"/>
<evidence type="ECO:0000259" key="1">
    <source>
        <dbReference type="PROSITE" id="PS50994"/>
    </source>
</evidence>
<sequence>MGKSHRLPSSPSTTVYSTPLELLFCDLWGLAPMLSSMGYHYYMSFVDAYSRFTWIYFLKNKSKALTIFKQFQAMVELQFNHKIKFVQSDWSGEFQPFTQFLTNLGITHRLICLHTHHQNGVVKRKHRNIVEMGLTLLS</sequence>
<protein>
    <submittedName>
        <fullName evidence="2">Retrovirus-related Pol polyprotein from transposon TNT 1-94</fullName>
    </submittedName>
</protein>
<name>A0A151SBW0_CAJCA</name>
<dbReference type="SUPFAM" id="SSF53098">
    <property type="entry name" value="Ribonuclease H-like"/>
    <property type="match status" value="1"/>
</dbReference>
<organism evidence="2 3">
    <name type="scientific">Cajanus cajan</name>
    <name type="common">Pigeon pea</name>
    <name type="synonym">Cajanus indicus</name>
    <dbReference type="NCBI Taxonomy" id="3821"/>
    <lineage>
        <taxon>Eukaryota</taxon>
        <taxon>Viridiplantae</taxon>
        <taxon>Streptophyta</taxon>
        <taxon>Embryophyta</taxon>
        <taxon>Tracheophyta</taxon>
        <taxon>Spermatophyta</taxon>
        <taxon>Magnoliopsida</taxon>
        <taxon>eudicotyledons</taxon>
        <taxon>Gunneridae</taxon>
        <taxon>Pentapetalae</taxon>
        <taxon>rosids</taxon>
        <taxon>fabids</taxon>
        <taxon>Fabales</taxon>
        <taxon>Fabaceae</taxon>
        <taxon>Papilionoideae</taxon>
        <taxon>50 kb inversion clade</taxon>
        <taxon>NPAAA clade</taxon>
        <taxon>indigoferoid/millettioid clade</taxon>
        <taxon>Phaseoleae</taxon>
        <taxon>Cajanus</taxon>
    </lineage>
</organism>
<dbReference type="Pfam" id="PF00665">
    <property type="entry name" value="rve"/>
    <property type="match status" value="1"/>
</dbReference>
<dbReference type="InterPro" id="IPR001584">
    <property type="entry name" value="Integrase_cat-core"/>
</dbReference>
<dbReference type="GO" id="GO:0015074">
    <property type="term" value="P:DNA integration"/>
    <property type="evidence" value="ECO:0007669"/>
    <property type="project" value="InterPro"/>
</dbReference>
<evidence type="ECO:0000313" key="2">
    <source>
        <dbReference type="EMBL" id="KYP52263.1"/>
    </source>
</evidence>
<accession>A0A151SBW0</accession>
<dbReference type="Gramene" id="C.cajan_26614.t">
    <property type="protein sequence ID" value="C.cajan_26614.t.cds1"/>
    <property type="gene ID" value="C.cajan_26614"/>
</dbReference>
<dbReference type="GO" id="GO:0003676">
    <property type="term" value="F:nucleic acid binding"/>
    <property type="evidence" value="ECO:0007669"/>
    <property type="project" value="InterPro"/>
</dbReference>
<keyword evidence="3" id="KW-1185">Reference proteome</keyword>
<dbReference type="Gene3D" id="3.30.420.10">
    <property type="entry name" value="Ribonuclease H-like superfamily/Ribonuclease H"/>
    <property type="match status" value="1"/>
</dbReference>
<dbReference type="PANTHER" id="PTHR42648:SF26">
    <property type="entry name" value="INTEGRASE CATALYTIC DOMAIN-CONTAINING PROTEIN"/>
    <property type="match status" value="1"/>
</dbReference>
<feature type="domain" description="Integrase catalytic" evidence="1">
    <location>
        <begin position="15"/>
        <end position="138"/>
    </location>
</feature>
<dbReference type="AlphaFoldDB" id="A0A151SBW0"/>
<dbReference type="InterPro" id="IPR036397">
    <property type="entry name" value="RNaseH_sf"/>
</dbReference>
<dbReference type="InterPro" id="IPR039537">
    <property type="entry name" value="Retrotran_Ty1/copia-like"/>
</dbReference>
<dbReference type="PROSITE" id="PS50994">
    <property type="entry name" value="INTEGRASE"/>
    <property type="match status" value="1"/>
</dbReference>
<dbReference type="Proteomes" id="UP000075243">
    <property type="component" value="Unassembled WGS sequence"/>
</dbReference>